<reference evidence="3" key="1">
    <citation type="submission" date="2016-11" db="EMBL/GenBank/DDBJ databases">
        <authorList>
            <person name="Varghese N."/>
            <person name="Submissions S."/>
        </authorList>
    </citation>
    <scope>NUCLEOTIDE SEQUENCE [LARGE SCALE GENOMIC DNA]</scope>
    <source>
        <strain evidence="3">DSM 44671</strain>
    </source>
</reference>
<keyword evidence="1" id="KW-0472">Membrane</keyword>
<protein>
    <submittedName>
        <fullName evidence="2">Uncharacterized protein</fullName>
    </submittedName>
</protein>
<proteinExistence type="predicted"/>
<dbReference type="OrthoDB" id="3482657at2"/>
<dbReference type="EMBL" id="FPJG01000001">
    <property type="protein sequence ID" value="SFW11683.1"/>
    <property type="molecule type" value="Genomic_DNA"/>
</dbReference>
<dbReference type="RefSeq" id="WP_072474324.1">
    <property type="nucleotide sequence ID" value="NZ_FPJG01000001.1"/>
</dbReference>
<keyword evidence="1" id="KW-1133">Transmembrane helix</keyword>
<evidence type="ECO:0000256" key="1">
    <source>
        <dbReference type="SAM" id="Phobius"/>
    </source>
</evidence>
<feature type="transmembrane region" description="Helical" evidence="1">
    <location>
        <begin position="15"/>
        <end position="36"/>
    </location>
</feature>
<keyword evidence="1" id="KW-0812">Transmembrane</keyword>
<dbReference type="AlphaFoldDB" id="A0A1K1LLF9"/>
<dbReference type="STRING" id="546364.SAMN04489730_0047"/>
<evidence type="ECO:0000313" key="3">
    <source>
        <dbReference type="Proteomes" id="UP000182740"/>
    </source>
</evidence>
<gene>
    <name evidence="2" type="ORF">SAMN04489730_0047</name>
</gene>
<name>A0A1K1LLF9_9PSEU</name>
<accession>A0A1K1LLF9</accession>
<organism evidence="2 3">
    <name type="scientific">Amycolatopsis australiensis</name>
    <dbReference type="NCBI Taxonomy" id="546364"/>
    <lineage>
        <taxon>Bacteria</taxon>
        <taxon>Bacillati</taxon>
        <taxon>Actinomycetota</taxon>
        <taxon>Actinomycetes</taxon>
        <taxon>Pseudonocardiales</taxon>
        <taxon>Pseudonocardiaceae</taxon>
        <taxon>Amycolatopsis</taxon>
    </lineage>
</organism>
<keyword evidence="3" id="KW-1185">Reference proteome</keyword>
<dbReference type="Proteomes" id="UP000182740">
    <property type="component" value="Unassembled WGS sequence"/>
</dbReference>
<sequence length="83" mass="8973">MLTALLNAFNSLDSTARFVVVLVLVVVLYGVSGLIWPHTSCSHCSGGRHHSPTGKNWRHCGKCGGSGRKVRAISRLLGRSRDD</sequence>
<evidence type="ECO:0000313" key="2">
    <source>
        <dbReference type="EMBL" id="SFW11683.1"/>
    </source>
</evidence>